<proteinExistence type="predicted"/>
<protein>
    <submittedName>
        <fullName evidence="1">Uncharacterized protein</fullName>
    </submittedName>
</protein>
<keyword evidence="2" id="KW-1185">Reference proteome</keyword>
<name>A0ABR3JPY8_9AGAR</name>
<dbReference type="Proteomes" id="UP001556367">
    <property type="component" value="Unassembled WGS sequence"/>
</dbReference>
<sequence>MLADSTLKLASTTNRPPPVTSVAFGVTVTPTMPLSPAFLTSASRLGTGIGHSVQSRPRVAGSTHTTTSVATVFAGRPGTVASVRTAGSMQTACREIKGLVVEKMSGWRRRH</sequence>
<evidence type="ECO:0000313" key="1">
    <source>
        <dbReference type="EMBL" id="KAL0957826.1"/>
    </source>
</evidence>
<evidence type="ECO:0000313" key="2">
    <source>
        <dbReference type="Proteomes" id="UP001556367"/>
    </source>
</evidence>
<dbReference type="EMBL" id="JASNQZ010000004">
    <property type="protein sequence ID" value="KAL0957826.1"/>
    <property type="molecule type" value="Genomic_DNA"/>
</dbReference>
<accession>A0ABR3JPY8</accession>
<comment type="caution">
    <text evidence="1">The sequence shown here is derived from an EMBL/GenBank/DDBJ whole genome shotgun (WGS) entry which is preliminary data.</text>
</comment>
<gene>
    <name evidence="1" type="ORF">HGRIS_000013</name>
</gene>
<organism evidence="1 2">
    <name type="scientific">Hohenbuehelia grisea</name>
    <dbReference type="NCBI Taxonomy" id="104357"/>
    <lineage>
        <taxon>Eukaryota</taxon>
        <taxon>Fungi</taxon>
        <taxon>Dikarya</taxon>
        <taxon>Basidiomycota</taxon>
        <taxon>Agaricomycotina</taxon>
        <taxon>Agaricomycetes</taxon>
        <taxon>Agaricomycetidae</taxon>
        <taxon>Agaricales</taxon>
        <taxon>Pleurotineae</taxon>
        <taxon>Pleurotaceae</taxon>
        <taxon>Hohenbuehelia</taxon>
    </lineage>
</organism>
<reference evidence="2" key="1">
    <citation type="submission" date="2024-06" db="EMBL/GenBank/DDBJ databases">
        <title>Multi-omics analyses provide insights into the biosynthesis of the anticancer antibiotic pleurotin in Hohenbuehelia grisea.</title>
        <authorList>
            <person name="Weaver J.A."/>
            <person name="Alberti F."/>
        </authorList>
    </citation>
    <scope>NUCLEOTIDE SEQUENCE [LARGE SCALE GENOMIC DNA]</scope>
    <source>
        <strain evidence="2">T-177</strain>
    </source>
</reference>